<accession>C6XEE2</accession>
<evidence type="ECO:0000313" key="2">
    <source>
        <dbReference type="Proteomes" id="UP000002743"/>
    </source>
</evidence>
<keyword evidence="2" id="KW-1185">Reference proteome</keyword>
<gene>
    <name evidence="1" type="ordered locus">Msip34_1672</name>
</gene>
<dbReference type="AlphaFoldDB" id="C6XEE2"/>
<dbReference type="eggNOG" id="COG3311">
    <property type="taxonomic scope" value="Bacteria"/>
</dbReference>
<dbReference type="HOGENOM" id="CLU_140176_15_3_4"/>
<sequence length="82" mass="9315">MDKIEMLDQAVQNKDRLIGLAEVSNRVGKGRSTIYERIKNKTFPAPVEPGLWLESEIDQYIDDLRRARDLKIAANDEDAQAA</sequence>
<dbReference type="InterPro" id="IPR010260">
    <property type="entry name" value="AlpA"/>
</dbReference>
<dbReference type="Gene3D" id="1.10.238.160">
    <property type="match status" value="1"/>
</dbReference>
<proteinExistence type="predicted"/>
<dbReference type="Proteomes" id="UP000002743">
    <property type="component" value="Chromosome"/>
</dbReference>
<reference evidence="1 2" key="2">
    <citation type="journal article" date="2011" name="J. Bacteriol.">
        <title>Genomes of three methylotrophs from a single niche uncover genetic and metabolic divergence of Methylophilaceae.</title>
        <authorList>
            <person name="Lapidus A."/>
            <person name="Clum A."/>
            <person name="Labutti K."/>
            <person name="Kaluzhnaya M.G."/>
            <person name="Lim S."/>
            <person name="Beck D.A."/>
            <person name="Glavina Del Rio T."/>
            <person name="Nolan M."/>
            <person name="Mavromatis K."/>
            <person name="Huntemann M."/>
            <person name="Lucas S."/>
            <person name="Lidstrom M.E."/>
            <person name="Ivanova N."/>
            <person name="Chistoserdova L."/>
        </authorList>
    </citation>
    <scope>NUCLEOTIDE SEQUENCE [LARGE SCALE GENOMIC DNA]</scope>
    <source>
        <strain evidence="1 2">SIP3-4</strain>
    </source>
</reference>
<dbReference type="EMBL" id="CP001674">
    <property type="protein sequence ID" value="ACT50917.1"/>
    <property type="molecule type" value="Genomic_DNA"/>
</dbReference>
<reference evidence="2" key="1">
    <citation type="submission" date="2009-07" db="EMBL/GenBank/DDBJ databases">
        <title>Complete sequence of chromosome of Methylovorus sp. SIP3-4.</title>
        <authorList>
            <person name="Lucas S."/>
            <person name="Copeland A."/>
            <person name="Lapidus A."/>
            <person name="Glavina del Rio T."/>
            <person name="Tice H."/>
            <person name="Bruce D."/>
            <person name="Goodwin L."/>
            <person name="Pitluck S."/>
            <person name="Clum A."/>
            <person name="Larimer F."/>
            <person name="Land M."/>
            <person name="Hauser L."/>
            <person name="Kyrpides N."/>
            <person name="Mikhailova N."/>
            <person name="Kayluzhnaya M."/>
            <person name="Chistoserdova L."/>
        </authorList>
    </citation>
    <scope>NUCLEOTIDE SEQUENCE [LARGE SCALE GENOMIC DNA]</scope>
    <source>
        <strain evidence="2">SIP3-4</strain>
    </source>
</reference>
<dbReference type="STRING" id="582744.Msip34_1672"/>
<organism evidence="1 2">
    <name type="scientific">Methylovorus glucosotrophus (strain SIP3-4)</name>
    <dbReference type="NCBI Taxonomy" id="582744"/>
    <lineage>
        <taxon>Bacteria</taxon>
        <taxon>Pseudomonadati</taxon>
        <taxon>Pseudomonadota</taxon>
        <taxon>Betaproteobacteria</taxon>
        <taxon>Nitrosomonadales</taxon>
        <taxon>Methylophilaceae</taxon>
        <taxon>Methylovorus</taxon>
    </lineage>
</organism>
<dbReference type="Pfam" id="PF05930">
    <property type="entry name" value="Phage_AlpA"/>
    <property type="match status" value="1"/>
</dbReference>
<dbReference type="KEGG" id="mei:Msip34_1672"/>
<evidence type="ECO:0000313" key="1">
    <source>
        <dbReference type="EMBL" id="ACT50917.1"/>
    </source>
</evidence>
<dbReference type="RefSeq" id="WP_015830332.1">
    <property type="nucleotide sequence ID" value="NC_012969.1"/>
</dbReference>
<name>C6XEE2_METGS</name>
<protein>
    <submittedName>
        <fullName evidence="1">Phage transcriptional regulator, AlpA</fullName>
    </submittedName>
</protein>